<feature type="transmembrane region" description="Helical" evidence="1">
    <location>
        <begin position="16"/>
        <end position="39"/>
    </location>
</feature>
<evidence type="ECO:0000256" key="1">
    <source>
        <dbReference type="SAM" id="Phobius"/>
    </source>
</evidence>
<protein>
    <submittedName>
        <fullName evidence="2">Succinate dehydrogenase cytochrome b subunit</fullName>
    </submittedName>
</protein>
<dbReference type="KEGG" id="ggr:HKW67_05705"/>
<feature type="transmembrane region" description="Helical" evidence="1">
    <location>
        <begin position="193"/>
        <end position="214"/>
    </location>
</feature>
<dbReference type="SUPFAM" id="SSF81343">
    <property type="entry name" value="Fumarate reductase respiratory complex transmembrane subunits"/>
    <property type="match status" value="1"/>
</dbReference>
<feature type="transmembrane region" description="Helical" evidence="1">
    <location>
        <begin position="152"/>
        <end position="172"/>
    </location>
</feature>
<evidence type="ECO:0000313" key="2">
    <source>
        <dbReference type="EMBL" id="QJR35041.1"/>
    </source>
</evidence>
<gene>
    <name evidence="2" type="ORF">HKW67_05705</name>
</gene>
<sequence>MYVLSRFWQSTIGKKIVMAVTGIIGILFVIGHMSGNLLMFKGQEAMYHYALLLRTSMPLLWAVRVALIAAVVLHAVAAYQLTMLSRAARPEGYADRRPQVTTFAARTIRWGGVLLLVFIVAHLLQLTIGAIHPDFTHLDPYNNVRILLSNPLMAAFYVLAMAALGLHLYHGSWAVVRTLGVARPSAHPLKRRVALAIAIIVAAGFMIIPIAAVLGKFAPAPPLAESSAATALATPAAETH</sequence>
<dbReference type="GO" id="GO:0016020">
    <property type="term" value="C:membrane"/>
    <property type="evidence" value="ECO:0007669"/>
    <property type="project" value="InterPro"/>
</dbReference>
<keyword evidence="3" id="KW-1185">Reference proteome</keyword>
<keyword evidence="1" id="KW-1133">Transmembrane helix</keyword>
<feature type="transmembrane region" description="Helical" evidence="1">
    <location>
        <begin position="113"/>
        <end position="132"/>
    </location>
</feature>
<proteinExistence type="predicted"/>
<dbReference type="Proteomes" id="UP000500938">
    <property type="component" value="Chromosome"/>
</dbReference>
<evidence type="ECO:0000313" key="3">
    <source>
        <dbReference type="Proteomes" id="UP000500938"/>
    </source>
</evidence>
<dbReference type="NCBIfam" id="TIGR02046">
    <property type="entry name" value="sdhC_b558_fam"/>
    <property type="match status" value="1"/>
</dbReference>
<dbReference type="Gene3D" id="1.20.1300.10">
    <property type="entry name" value="Fumarate reductase/succinate dehydrogenase, transmembrane subunit"/>
    <property type="match status" value="1"/>
</dbReference>
<dbReference type="EMBL" id="CP053085">
    <property type="protein sequence ID" value="QJR35041.1"/>
    <property type="molecule type" value="Genomic_DNA"/>
</dbReference>
<keyword evidence="1" id="KW-0472">Membrane</keyword>
<dbReference type="CDD" id="cd03498">
    <property type="entry name" value="SQR_TypeB_2_TM"/>
    <property type="match status" value="1"/>
</dbReference>
<organism evidence="2 3">
    <name type="scientific">Gemmatimonas groenlandica</name>
    <dbReference type="NCBI Taxonomy" id="2732249"/>
    <lineage>
        <taxon>Bacteria</taxon>
        <taxon>Pseudomonadati</taxon>
        <taxon>Gemmatimonadota</taxon>
        <taxon>Gemmatimonadia</taxon>
        <taxon>Gemmatimonadales</taxon>
        <taxon>Gemmatimonadaceae</taxon>
        <taxon>Gemmatimonas</taxon>
    </lineage>
</organism>
<name>A0A6M4IRZ7_9BACT</name>
<reference evidence="2 3" key="1">
    <citation type="submission" date="2020-05" db="EMBL/GenBank/DDBJ databases">
        <title>Complete genome sequence of Gemmatimonas greenlandica TET16.</title>
        <authorList>
            <person name="Zeng Y."/>
        </authorList>
    </citation>
    <scope>NUCLEOTIDE SEQUENCE [LARGE SCALE GENOMIC DNA]</scope>
    <source>
        <strain evidence="2 3">TET16</strain>
    </source>
</reference>
<dbReference type="RefSeq" id="WP_171224469.1">
    <property type="nucleotide sequence ID" value="NZ_CP053085.1"/>
</dbReference>
<dbReference type="InterPro" id="IPR034804">
    <property type="entry name" value="SQR/QFR_C/D"/>
</dbReference>
<dbReference type="InterPro" id="IPR011138">
    <property type="entry name" value="Cytochrome_b-558"/>
</dbReference>
<dbReference type="AlphaFoldDB" id="A0A6M4IRZ7"/>
<keyword evidence="1" id="KW-0812">Transmembrane</keyword>
<accession>A0A6M4IRZ7</accession>
<feature type="transmembrane region" description="Helical" evidence="1">
    <location>
        <begin position="59"/>
        <end position="79"/>
    </location>
</feature>